<dbReference type="CDD" id="cd07067">
    <property type="entry name" value="HP_PGM_like"/>
    <property type="match status" value="1"/>
</dbReference>
<evidence type="ECO:0000313" key="2">
    <source>
        <dbReference type="Proteomes" id="UP001172721"/>
    </source>
</evidence>
<organism evidence="1 2">
    <name type="scientific">Fictibacillus fluitans</name>
    <dbReference type="NCBI Taxonomy" id="3058422"/>
    <lineage>
        <taxon>Bacteria</taxon>
        <taxon>Bacillati</taxon>
        <taxon>Bacillota</taxon>
        <taxon>Bacilli</taxon>
        <taxon>Bacillales</taxon>
        <taxon>Fictibacillaceae</taxon>
        <taxon>Fictibacillus</taxon>
    </lineage>
</organism>
<name>A0ABT8I264_9BACL</name>
<dbReference type="EC" id="3.1.3.-" evidence="1"/>
<dbReference type="GO" id="GO:0016787">
    <property type="term" value="F:hydrolase activity"/>
    <property type="evidence" value="ECO:0007669"/>
    <property type="project" value="UniProtKB-KW"/>
</dbReference>
<keyword evidence="2" id="KW-1185">Reference proteome</keyword>
<protein>
    <submittedName>
        <fullName evidence="1">Histidine phosphatase family protein</fullName>
        <ecNumber evidence="1">3.1.3.-</ecNumber>
    </submittedName>
</protein>
<evidence type="ECO:0000313" key="1">
    <source>
        <dbReference type="EMBL" id="MDN4527063.1"/>
    </source>
</evidence>
<dbReference type="Gene3D" id="3.40.50.1240">
    <property type="entry name" value="Phosphoglycerate mutase-like"/>
    <property type="match status" value="1"/>
</dbReference>
<dbReference type="InterPro" id="IPR050275">
    <property type="entry name" value="PGM_Phosphatase"/>
</dbReference>
<keyword evidence="1" id="KW-0378">Hydrolase</keyword>
<dbReference type="SUPFAM" id="SSF53254">
    <property type="entry name" value="Phosphoglycerate mutase-like"/>
    <property type="match status" value="1"/>
</dbReference>
<dbReference type="RefSeq" id="WP_301168074.1">
    <property type="nucleotide sequence ID" value="NZ_JAUHTR010000017.1"/>
</dbReference>
<dbReference type="SMART" id="SM00855">
    <property type="entry name" value="PGAM"/>
    <property type="match status" value="1"/>
</dbReference>
<reference evidence="1" key="1">
    <citation type="submission" date="2023-07" db="EMBL/GenBank/DDBJ databases">
        <title>Fictibacillus sp. isolated from freshwater pond.</title>
        <authorList>
            <person name="Kirdat K."/>
            <person name="Bhat A."/>
            <person name="Mourya A."/>
            <person name="Yadav A."/>
        </authorList>
    </citation>
    <scope>NUCLEOTIDE SEQUENCE</scope>
    <source>
        <strain evidence="1">NE201</strain>
    </source>
</reference>
<dbReference type="Pfam" id="PF00300">
    <property type="entry name" value="His_Phos_1"/>
    <property type="match status" value="1"/>
</dbReference>
<gene>
    <name evidence="1" type="ORF">QYB97_21455</name>
</gene>
<dbReference type="InterPro" id="IPR029033">
    <property type="entry name" value="His_PPase_superfam"/>
</dbReference>
<proteinExistence type="predicted"/>
<accession>A0ABT8I264</accession>
<comment type="caution">
    <text evidence="1">The sequence shown here is derived from an EMBL/GenBank/DDBJ whole genome shotgun (WGS) entry which is preliminary data.</text>
</comment>
<dbReference type="PANTHER" id="PTHR48100:SF44">
    <property type="entry name" value="PHOSPHATASE C1620.13-RELATED"/>
    <property type="match status" value="1"/>
</dbReference>
<dbReference type="Proteomes" id="UP001172721">
    <property type="component" value="Unassembled WGS sequence"/>
</dbReference>
<sequence>MTTVAFVRHGQTDWNAAGRIQGIMDIPLNSDGRSQADALAARFKGEQWDFIVTSSLSRARETGEIIAEVLHVPLATDSRIREMNFGRLEGTDEAGRIERWGDNWNKLEHGIEKKEEVLKRGYQFLQELTENHAGKKVMVISHGAFIGTLIRDMMKTAEYEASLFNTSVSILIYREKHWECQLFNCSAHLKASEPMNGGV</sequence>
<dbReference type="EMBL" id="JAUHTR010000017">
    <property type="protein sequence ID" value="MDN4527063.1"/>
    <property type="molecule type" value="Genomic_DNA"/>
</dbReference>
<dbReference type="PANTHER" id="PTHR48100">
    <property type="entry name" value="BROAD-SPECIFICITY PHOSPHATASE YOR283W-RELATED"/>
    <property type="match status" value="1"/>
</dbReference>
<dbReference type="InterPro" id="IPR013078">
    <property type="entry name" value="His_Pase_superF_clade-1"/>
</dbReference>